<evidence type="ECO:0000313" key="2">
    <source>
        <dbReference type="EMBL" id="MBP2374990.1"/>
    </source>
</evidence>
<organism evidence="2 3">
    <name type="scientific">Paeniglutamicibacter psychrophenolicus</name>
    <dbReference type="NCBI Taxonomy" id="257454"/>
    <lineage>
        <taxon>Bacteria</taxon>
        <taxon>Bacillati</taxon>
        <taxon>Actinomycetota</taxon>
        <taxon>Actinomycetes</taxon>
        <taxon>Micrococcales</taxon>
        <taxon>Micrococcaceae</taxon>
        <taxon>Paeniglutamicibacter</taxon>
    </lineage>
</organism>
<comment type="caution">
    <text evidence="2">The sequence shown here is derived from an EMBL/GenBank/DDBJ whole genome shotgun (WGS) entry which is preliminary data.</text>
</comment>
<proteinExistence type="predicted"/>
<protein>
    <submittedName>
        <fullName evidence="2">Uncharacterized protein</fullName>
    </submittedName>
</protein>
<dbReference type="Proteomes" id="UP000766570">
    <property type="component" value="Unassembled WGS sequence"/>
</dbReference>
<feature type="region of interest" description="Disordered" evidence="1">
    <location>
        <begin position="116"/>
        <end position="135"/>
    </location>
</feature>
<dbReference type="EMBL" id="JAGIOE010000001">
    <property type="protein sequence ID" value="MBP2374990.1"/>
    <property type="molecule type" value="Genomic_DNA"/>
</dbReference>
<reference evidence="2 3" key="1">
    <citation type="submission" date="2021-03" db="EMBL/GenBank/DDBJ databases">
        <title>Sequencing the genomes of 1000 actinobacteria strains.</title>
        <authorList>
            <person name="Klenk H.-P."/>
        </authorList>
    </citation>
    <scope>NUCLEOTIDE SEQUENCE [LARGE SCALE GENOMIC DNA]</scope>
    <source>
        <strain evidence="2 3">DSM 15454</strain>
    </source>
</reference>
<sequence>MRVDPVCNLATSWTPDLVSSWAGSLKASCVLPQNIVDTRSHDIGDTKSQHVVHTVLAGGGDRLGAMTNALSPQARAAIINYDPTQPHALNVTEFCRSVMVSRSVFYKIRTRAASESTAALHPRSRAPKQPSRQYGPEVINEVVKIRKRLETDGWDYGPRSIHYDAALQDGFPGGKVPSVATISTGCSPASGRSTPHPGSGPNPPTFPSSGPPPCPCGSSTPSNTGCPTERPKRSTSSSTMPPATTWGPWPTHATRTAHLHVIPLLE</sequence>
<evidence type="ECO:0000256" key="1">
    <source>
        <dbReference type="SAM" id="MobiDB-lite"/>
    </source>
</evidence>
<name>A0ABS4WFK0_9MICC</name>
<evidence type="ECO:0000313" key="3">
    <source>
        <dbReference type="Proteomes" id="UP000766570"/>
    </source>
</evidence>
<feature type="compositionally biased region" description="Pro residues" evidence="1">
    <location>
        <begin position="198"/>
        <end position="215"/>
    </location>
</feature>
<keyword evidence="3" id="KW-1185">Reference proteome</keyword>
<gene>
    <name evidence="2" type="ORF">JOF46_002902</name>
</gene>
<feature type="compositionally biased region" description="Polar residues" evidence="1">
    <location>
        <begin position="180"/>
        <end position="192"/>
    </location>
</feature>
<feature type="compositionally biased region" description="Low complexity" evidence="1">
    <location>
        <begin position="234"/>
        <end position="245"/>
    </location>
</feature>
<accession>A0ABS4WFK0</accession>
<feature type="region of interest" description="Disordered" evidence="1">
    <location>
        <begin position="178"/>
        <end position="252"/>
    </location>
</feature>